<feature type="region of interest" description="Disordered" evidence="1">
    <location>
        <begin position="97"/>
        <end position="124"/>
    </location>
</feature>
<comment type="caution">
    <text evidence="2">The sequence shown here is derived from an EMBL/GenBank/DDBJ whole genome shotgun (WGS) entry which is preliminary data.</text>
</comment>
<accession>A0A0G1XQ45</accession>
<name>A0A0G1XQ45_9BACT</name>
<sequence>MKQFFAGPLRDNARNILRRLGYGEQRTRAGQISYVKRIAGERFPRYHAYVEDMNDGIQVNLHVDQKEASYEGTSTHAGEYEGPIVEQEMRRISGFVAGLKGTTPSPTSTPTTEKKKGFWGTLLG</sequence>
<organism evidence="2 3">
    <name type="scientific">Candidatus Uhrbacteria bacterium GW2011_GWA2_52_8d</name>
    <dbReference type="NCBI Taxonomy" id="1618979"/>
    <lineage>
        <taxon>Bacteria</taxon>
        <taxon>Candidatus Uhriibacteriota</taxon>
    </lineage>
</organism>
<evidence type="ECO:0000256" key="1">
    <source>
        <dbReference type="SAM" id="MobiDB-lite"/>
    </source>
</evidence>
<reference evidence="2 3" key="1">
    <citation type="journal article" date="2015" name="Nature">
        <title>rRNA introns, odd ribosomes, and small enigmatic genomes across a large radiation of phyla.</title>
        <authorList>
            <person name="Brown C.T."/>
            <person name="Hug L.A."/>
            <person name="Thomas B.C."/>
            <person name="Sharon I."/>
            <person name="Castelle C.J."/>
            <person name="Singh A."/>
            <person name="Wilkins M.J."/>
            <person name="Williams K.H."/>
            <person name="Banfield J.F."/>
        </authorList>
    </citation>
    <scope>NUCLEOTIDE SEQUENCE [LARGE SCALE GENOMIC DNA]</scope>
</reference>
<dbReference type="Proteomes" id="UP000034054">
    <property type="component" value="Unassembled WGS sequence"/>
</dbReference>
<dbReference type="AlphaFoldDB" id="A0A0G1XQ45"/>
<gene>
    <name evidence="2" type="ORF">UY76_C0010G0013</name>
</gene>
<dbReference type="EMBL" id="LCRH01000010">
    <property type="protein sequence ID" value="KKW33056.1"/>
    <property type="molecule type" value="Genomic_DNA"/>
</dbReference>
<protein>
    <submittedName>
        <fullName evidence="2">Uncharacterized protein</fullName>
    </submittedName>
</protein>
<feature type="compositionally biased region" description="Low complexity" evidence="1">
    <location>
        <begin position="102"/>
        <end position="111"/>
    </location>
</feature>
<evidence type="ECO:0000313" key="2">
    <source>
        <dbReference type="EMBL" id="KKW33056.1"/>
    </source>
</evidence>
<evidence type="ECO:0000313" key="3">
    <source>
        <dbReference type="Proteomes" id="UP000034054"/>
    </source>
</evidence>
<proteinExistence type="predicted"/>